<evidence type="ECO:0000259" key="2">
    <source>
        <dbReference type="Pfam" id="PF10683"/>
    </source>
</evidence>
<dbReference type="GeneTree" id="ENSGT00940000161131"/>
<dbReference type="InParanoid" id="H3ADM1"/>
<dbReference type="PANTHER" id="PTHR46169:SF17">
    <property type="entry name" value="HAT C-TERMINAL DIMERISATION DOMAIN-CONTAINING PROTEIN"/>
    <property type="match status" value="1"/>
</dbReference>
<reference evidence="3" key="2">
    <citation type="submission" date="2025-08" db="UniProtKB">
        <authorList>
            <consortium name="Ensembl"/>
        </authorList>
    </citation>
    <scope>IDENTIFICATION</scope>
</reference>
<dbReference type="GO" id="GO:0006357">
    <property type="term" value="P:regulation of transcription by RNA polymerase II"/>
    <property type="evidence" value="ECO:0007669"/>
    <property type="project" value="TreeGrafter"/>
</dbReference>
<dbReference type="eggNOG" id="KOG1121">
    <property type="taxonomic scope" value="Eukaryota"/>
</dbReference>
<reference evidence="3" key="3">
    <citation type="submission" date="2025-09" db="UniProtKB">
        <authorList>
            <consortium name="Ensembl"/>
        </authorList>
    </citation>
    <scope>IDENTIFICATION</scope>
</reference>
<evidence type="ECO:0000313" key="3">
    <source>
        <dbReference type="Ensembl" id="ENSLACP00000007742.1"/>
    </source>
</evidence>
<dbReference type="InterPro" id="IPR012337">
    <property type="entry name" value="RNaseH-like_sf"/>
</dbReference>
<dbReference type="Gene3D" id="1.10.10.1070">
    <property type="entry name" value="Zinc finger, BED domain-containing"/>
    <property type="match status" value="1"/>
</dbReference>
<dbReference type="AlphaFoldDB" id="H3ADM1"/>
<keyword evidence="4" id="KW-1185">Reference proteome</keyword>
<evidence type="ECO:0000313" key="4">
    <source>
        <dbReference type="Proteomes" id="UP000008672"/>
    </source>
</evidence>
<reference evidence="4" key="1">
    <citation type="submission" date="2011-08" db="EMBL/GenBank/DDBJ databases">
        <title>The draft genome of Latimeria chalumnae.</title>
        <authorList>
            <person name="Di Palma F."/>
            <person name="Alfoldi J."/>
            <person name="Johnson J."/>
            <person name="Berlin A."/>
            <person name="Gnerre S."/>
            <person name="Jaffe D."/>
            <person name="MacCallum I."/>
            <person name="Young S."/>
            <person name="Walker B.J."/>
            <person name="Lander E."/>
            <person name="Lindblad-Toh K."/>
        </authorList>
    </citation>
    <scope>NUCLEOTIDE SEQUENCE [LARGE SCALE GENOMIC DNA]</scope>
    <source>
        <strain evidence="4">Wild caught</strain>
    </source>
</reference>
<dbReference type="EMBL" id="AFYH01134947">
    <property type="status" value="NOT_ANNOTATED_CDS"/>
    <property type="molecule type" value="Genomic_DNA"/>
</dbReference>
<dbReference type="InterPro" id="IPR018473">
    <property type="entry name" value="Hermes_transposase_DNA-db"/>
</dbReference>
<dbReference type="SUPFAM" id="SSF53098">
    <property type="entry name" value="Ribonuclease H-like"/>
    <property type="match status" value="1"/>
</dbReference>
<dbReference type="Pfam" id="PF10683">
    <property type="entry name" value="DBD_Tnp_Hermes"/>
    <property type="match status" value="1"/>
</dbReference>
<evidence type="ECO:0000259" key="1">
    <source>
        <dbReference type="Pfam" id="PF05699"/>
    </source>
</evidence>
<name>H3ADM1_LATCH</name>
<dbReference type="Pfam" id="PF05699">
    <property type="entry name" value="Dimer_Tnp_hAT"/>
    <property type="match status" value="1"/>
</dbReference>
<dbReference type="PANTHER" id="PTHR46169">
    <property type="entry name" value="DNA REPLICATION-RELATED ELEMENT FACTOR, ISOFORM A"/>
    <property type="match status" value="1"/>
</dbReference>
<dbReference type="Ensembl" id="ENSLACT00000007806.1">
    <property type="protein sequence ID" value="ENSLACP00000007742.1"/>
    <property type="gene ID" value="ENSLACG00000006855.1"/>
</dbReference>
<dbReference type="HOGENOM" id="CLU_033517_0_0_1"/>
<dbReference type="Proteomes" id="UP000008672">
    <property type="component" value="Unassembled WGS sequence"/>
</dbReference>
<dbReference type="GO" id="GO:0005634">
    <property type="term" value="C:nucleus"/>
    <property type="evidence" value="ECO:0007669"/>
    <property type="project" value="TreeGrafter"/>
</dbReference>
<dbReference type="SUPFAM" id="SSF140996">
    <property type="entry name" value="Hermes dimerisation domain"/>
    <property type="match status" value="1"/>
</dbReference>
<proteinExistence type="predicted"/>
<dbReference type="InterPro" id="IPR052717">
    <property type="entry name" value="Vacuolar_transposase_reg"/>
</dbReference>
<evidence type="ECO:0008006" key="5">
    <source>
        <dbReference type="Google" id="ProtNLM"/>
    </source>
</evidence>
<organism evidence="3 4">
    <name type="scientific">Latimeria chalumnae</name>
    <name type="common">Coelacanth</name>
    <dbReference type="NCBI Taxonomy" id="7897"/>
    <lineage>
        <taxon>Eukaryota</taxon>
        <taxon>Metazoa</taxon>
        <taxon>Chordata</taxon>
        <taxon>Craniata</taxon>
        <taxon>Vertebrata</taxon>
        <taxon>Euteleostomi</taxon>
        <taxon>Coelacanthiformes</taxon>
        <taxon>Coelacanthidae</taxon>
        <taxon>Latimeria</taxon>
    </lineage>
</organism>
<dbReference type="GO" id="GO:0046983">
    <property type="term" value="F:protein dimerization activity"/>
    <property type="evidence" value="ECO:0007669"/>
    <property type="project" value="InterPro"/>
</dbReference>
<dbReference type="InterPro" id="IPR008906">
    <property type="entry name" value="HATC_C_dom"/>
</dbReference>
<sequence length="581" mass="66769">RVRKNRFTEFHSLLKLKKGTSKSTVWKNYDVVFSDKSPCGYMQCKSCKILLKYDNKKTGNSPQQRHAKKPSQSYMTSFVQSEKKIPVPKKKKKNNKCVTLCCKDIRPFETVSGKGFIELAQELVNVGATYGRVPANSVTTPKRCHDIAEQKRKELIPQINDILSDASVSMTTDMWTDDYRKIHYMAVTCHYVIPDFKFKARVLATAMFPLEEAKTNENIKHALLKLLVNTLGFEPSNLNKVVWVTDQGANTVLAPRPYRRLNCQDHVLNTVLQHGLDSKELTCEAPDVEETIHNAKSLVKYVKQSCLAPQFPKTVLQVGETRFSTMSLTPNSIQEIYHELHEKLEERRESYRLENIAPDMLQFLVSFLRPFYEAQRELEGDEYPALNLVILWFEKLKQHCQPLSSGTPVQAVVRKVEIHNPHKIALPLWPKCNQLRMLSNHEREEVYSEVCRLIKNFTGAAAEYQHPVQSNVADVDNLPTAAKKARTDFDEWENVHHDEGLDDEVQQYTQKAIMESEQDLLNWWKEHSIVYPKLSMLASSVLCIPASSSERNFSVAGRMIDQWRSVLKPLTIDSILFLNDI</sequence>
<dbReference type="OMA" id="AIMESEQ"/>
<feature type="domain" description="HAT C-terminal dimerisation" evidence="1">
    <location>
        <begin position="504"/>
        <end position="580"/>
    </location>
</feature>
<feature type="domain" description="Hermes trasposase DNA-binding" evidence="2">
    <location>
        <begin position="88"/>
        <end position="131"/>
    </location>
</feature>
<accession>H3ADM1</accession>
<protein>
    <recommendedName>
        <fullName evidence="5">BED-type domain-containing protein</fullName>
    </recommendedName>
</protein>